<dbReference type="InterPro" id="IPR006675">
    <property type="entry name" value="HDIG_dom"/>
</dbReference>
<sequence length="506" mass="57091">MLITIVFIIIALAIGVIFGYSVRAFIVAKQIGSAERKAKDILDNAKDKEKEILIKAKEKAIAAIDEVKREESELKHELRVRQERLEKREEVFDAKLLELERSKEEYQKKLADVDELKAKALEVKEEQVKKLEKIAGLTIDEAKEVLFKNTEERIKDELATRIRKLEAESSYEVEKRAKHVIATAMQRVASSVAQETTITSVVIPSEEMKGRIIGKEGRNIKTIERLTGTEIVIDETPNTIWISGYSPIRRHWCRIALEKLILDGRIHPGRIEEAVLEAKTDLARDIQKAGEEAAYQAGVVGLDPKLIRILGRLKYRTSYGQNVLQHSVEVALISKMLAEELGGDVAMCTKGGLLHDIGKAVDHEVQGAHPEIGYEIMKKFNLPEEIAYMAISHHEDNPKTLEGIINKVADAISGSRPGARKDTFENYVQRLQELEDTAKQFKGVSHVYAIYAGREVRVFVTPTEIGDLEAIKLARDIADKIETELKYPGEIKVTVIRETRVDEYAR</sequence>
<reference evidence="9 10" key="1">
    <citation type="journal article" date="2016" name="Nat. Commun.">
        <title>Thousands of microbial genomes shed light on interconnected biogeochemical processes in an aquifer system.</title>
        <authorList>
            <person name="Anantharaman K."/>
            <person name="Brown C.T."/>
            <person name="Hug L.A."/>
            <person name="Sharon I."/>
            <person name="Castelle C.J."/>
            <person name="Probst A.J."/>
            <person name="Thomas B.C."/>
            <person name="Singh A."/>
            <person name="Wilkins M.J."/>
            <person name="Karaoz U."/>
            <person name="Brodie E.L."/>
            <person name="Williams K.H."/>
            <person name="Hubbard S.S."/>
            <person name="Banfield J.F."/>
        </authorList>
    </citation>
    <scope>NUCLEOTIDE SEQUENCE [LARGE SCALE GENOMIC DNA]</scope>
</reference>
<dbReference type="CDD" id="cd00077">
    <property type="entry name" value="HDc"/>
    <property type="match status" value="1"/>
</dbReference>
<dbReference type="AlphaFoldDB" id="A0A1G2AA90"/>
<dbReference type="SUPFAM" id="SSF109604">
    <property type="entry name" value="HD-domain/PDEase-like"/>
    <property type="match status" value="1"/>
</dbReference>
<dbReference type="SMART" id="SM00322">
    <property type="entry name" value="KH"/>
    <property type="match status" value="1"/>
</dbReference>
<evidence type="ECO:0000313" key="9">
    <source>
        <dbReference type="EMBL" id="OGY72957.1"/>
    </source>
</evidence>
<dbReference type="GO" id="GO:0016787">
    <property type="term" value="F:hydrolase activity"/>
    <property type="evidence" value="ECO:0007669"/>
    <property type="project" value="UniProtKB-KW"/>
</dbReference>
<keyword evidence="2 5" id="KW-0255">Endonuclease</keyword>
<evidence type="ECO:0000256" key="7">
    <source>
        <dbReference type="SAM" id="Coils"/>
    </source>
</evidence>
<dbReference type="InterPro" id="IPR036612">
    <property type="entry name" value="KH_dom_type_1_sf"/>
</dbReference>
<dbReference type="SMART" id="SM00471">
    <property type="entry name" value="HDc"/>
    <property type="match status" value="1"/>
</dbReference>
<dbReference type="InterPro" id="IPR004087">
    <property type="entry name" value="KH_dom"/>
</dbReference>
<feature type="coiled-coil region" evidence="7">
    <location>
        <begin position="31"/>
        <end position="168"/>
    </location>
</feature>
<dbReference type="GO" id="GO:0003723">
    <property type="term" value="F:RNA binding"/>
    <property type="evidence" value="ECO:0007669"/>
    <property type="project" value="UniProtKB-UniRule"/>
</dbReference>
<dbReference type="InterPro" id="IPR003607">
    <property type="entry name" value="HD/PDEase_dom"/>
</dbReference>
<dbReference type="PANTHER" id="PTHR12826:SF15">
    <property type="entry name" value="RIBONUCLEASE Y"/>
    <property type="match status" value="1"/>
</dbReference>
<dbReference type="PANTHER" id="PTHR12826">
    <property type="entry name" value="RIBONUCLEASE Y"/>
    <property type="match status" value="1"/>
</dbReference>
<evidence type="ECO:0000256" key="1">
    <source>
        <dbReference type="ARBA" id="ARBA00022722"/>
    </source>
</evidence>
<dbReference type="GO" id="GO:0005886">
    <property type="term" value="C:plasma membrane"/>
    <property type="evidence" value="ECO:0007669"/>
    <property type="project" value="UniProtKB-UniRule"/>
</dbReference>
<evidence type="ECO:0000256" key="4">
    <source>
        <dbReference type="ARBA" id="ARBA00022884"/>
    </source>
</evidence>
<accession>A0A1G2AA90</accession>
<comment type="caution">
    <text evidence="9">The sequence shown here is derived from an EMBL/GenBank/DDBJ whole genome shotgun (WGS) entry which is preliminary data.</text>
</comment>
<dbReference type="EC" id="3.1.-.-" evidence="5 6"/>
<evidence type="ECO:0000259" key="8">
    <source>
        <dbReference type="PROSITE" id="PS51831"/>
    </source>
</evidence>
<proteinExistence type="inferred from homology"/>
<keyword evidence="4 5" id="KW-0694">RNA-binding</keyword>
<protein>
    <recommendedName>
        <fullName evidence="5 6">Ribonuclease Y</fullName>
        <shortName evidence="5">RNase Y</shortName>
        <ecNumber evidence="5 6">3.1.-.-</ecNumber>
    </recommendedName>
</protein>
<keyword evidence="3 5" id="KW-0378">Hydrolase</keyword>
<dbReference type="Gene3D" id="1.10.3210.10">
    <property type="entry name" value="Hypothetical protein af1432"/>
    <property type="match status" value="1"/>
</dbReference>
<organism evidence="9 10">
    <name type="scientific">Candidatus Jacksonbacteria bacterium RIFCSPLOWO2_02_FULL_44_20</name>
    <dbReference type="NCBI Taxonomy" id="1798460"/>
    <lineage>
        <taxon>Bacteria</taxon>
        <taxon>Candidatus Jacksoniibacteriota</taxon>
    </lineage>
</organism>
<dbReference type="PROSITE" id="PS50084">
    <property type="entry name" value="KH_TYPE_1"/>
    <property type="match status" value="1"/>
</dbReference>
<comment type="function">
    <text evidence="5">Endoribonuclease that initiates mRNA decay.</text>
</comment>
<dbReference type="SUPFAM" id="SSF54791">
    <property type="entry name" value="Eukaryotic type KH-domain (KH-domain type I)"/>
    <property type="match status" value="1"/>
</dbReference>
<keyword evidence="1 5" id="KW-0540">Nuclease</keyword>
<dbReference type="InterPro" id="IPR004088">
    <property type="entry name" value="KH_dom_type_1"/>
</dbReference>
<dbReference type="InterPro" id="IPR017705">
    <property type="entry name" value="Ribonuclease_Y"/>
</dbReference>
<dbReference type="NCBIfam" id="TIGR00277">
    <property type="entry name" value="HDIG"/>
    <property type="match status" value="1"/>
</dbReference>
<name>A0A1G2AA90_9BACT</name>
<dbReference type="PROSITE" id="PS51831">
    <property type="entry name" value="HD"/>
    <property type="match status" value="1"/>
</dbReference>
<dbReference type="GO" id="GO:0004521">
    <property type="term" value="F:RNA endonuclease activity"/>
    <property type="evidence" value="ECO:0007669"/>
    <property type="project" value="UniProtKB-UniRule"/>
</dbReference>
<dbReference type="InterPro" id="IPR006674">
    <property type="entry name" value="HD_domain"/>
</dbReference>
<comment type="similarity">
    <text evidence="5">Belongs to the RNase Y family.</text>
</comment>
<evidence type="ECO:0000256" key="3">
    <source>
        <dbReference type="ARBA" id="ARBA00022801"/>
    </source>
</evidence>
<dbReference type="Pfam" id="PF12072">
    <property type="entry name" value="RNase_Y_N"/>
    <property type="match status" value="1"/>
</dbReference>
<dbReference type="GO" id="GO:0006402">
    <property type="term" value="P:mRNA catabolic process"/>
    <property type="evidence" value="ECO:0007669"/>
    <property type="project" value="UniProtKB-UniRule"/>
</dbReference>
<dbReference type="HAMAP" id="MF_00335">
    <property type="entry name" value="RNase_Y"/>
    <property type="match status" value="1"/>
</dbReference>
<evidence type="ECO:0000256" key="2">
    <source>
        <dbReference type="ARBA" id="ARBA00022759"/>
    </source>
</evidence>
<dbReference type="EMBL" id="MHJU01000019">
    <property type="protein sequence ID" value="OGY72957.1"/>
    <property type="molecule type" value="Genomic_DNA"/>
</dbReference>
<evidence type="ECO:0000256" key="6">
    <source>
        <dbReference type="NCBIfam" id="TIGR03319"/>
    </source>
</evidence>
<dbReference type="Proteomes" id="UP000178315">
    <property type="component" value="Unassembled WGS sequence"/>
</dbReference>
<evidence type="ECO:0000256" key="5">
    <source>
        <dbReference type="HAMAP-Rule" id="MF_00335"/>
    </source>
</evidence>
<feature type="domain" description="HD" evidence="8">
    <location>
        <begin position="323"/>
        <end position="415"/>
    </location>
</feature>
<dbReference type="CDD" id="cd22431">
    <property type="entry name" value="KH-I_RNaseY"/>
    <property type="match status" value="1"/>
</dbReference>
<dbReference type="Pfam" id="PF01966">
    <property type="entry name" value="HD"/>
    <property type="match status" value="1"/>
</dbReference>
<dbReference type="NCBIfam" id="TIGR03319">
    <property type="entry name" value="RNase_Y"/>
    <property type="match status" value="1"/>
</dbReference>
<dbReference type="Gene3D" id="3.30.1370.10">
    <property type="entry name" value="K Homology domain, type 1"/>
    <property type="match status" value="1"/>
</dbReference>
<gene>
    <name evidence="5" type="primary">rny</name>
    <name evidence="9" type="ORF">A3H61_03945</name>
</gene>
<dbReference type="InterPro" id="IPR022711">
    <property type="entry name" value="RNase_Y_N"/>
</dbReference>
<dbReference type="Pfam" id="PF00013">
    <property type="entry name" value="KH_1"/>
    <property type="match status" value="1"/>
</dbReference>
<evidence type="ECO:0000313" key="10">
    <source>
        <dbReference type="Proteomes" id="UP000178315"/>
    </source>
</evidence>
<keyword evidence="7" id="KW-0175">Coiled coil</keyword>